<dbReference type="CDD" id="cd03221">
    <property type="entry name" value="ABCF_EF-3"/>
    <property type="match status" value="2"/>
</dbReference>
<dbReference type="FunFam" id="3.40.50.300:FF:000309">
    <property type="entry name" value="ABC transporter ATP-binding protein"/>
    <property type="match status" value="1"/>
</dbReference>
<dbReference type="Pfam" id="PF12848">
    <property type="entry name" value="ABC_tran_Xtn"/>
    <property type="match status" value="1"/>
</dbReference>
<dbReference type="InterPro" id="IPR017871">
    <property type="entry name" value="ABC_transporter-like_CS"/>
</dbReference>
<dbReference type="PANTHER" id="PTHR42855">
    <property type="entry name" value="ABC TRANSPORTER ATP-BINDING SUBUNIT"/>
    <property type="match status" value="1"/>
</dbReference>
<dbReference type="Pfam" id="PF00005">
    <property type="entry name" value="ABC_tran"/>
    <property type="match status" value="2"/>
</dbReference>
<accession>A0A7C4Q4B6</accession>
<sequence length="634" mass="71454">MSLITVSGLSKSYGALDLFSDLSFAIPPRARIGLVGANGVGKTTLLRILLGLEEPSSGTVQRARGLRIGYLPQEARLDSQRTLWQECLTVFADLLERQNQLAELEAAMADPATAESAMEAYGKLQAEFEHLGGYTFETRIAQVLNGLGFKQADFKRPLPQLSGGQRTRAVLAKLLLENPDLLLLDEPTNHLDIEAVEWLETYLREWEGAVLIVSHDRYFLDQVVHTIWEMTPALEIYPGNYSAYLVQREERYQRRLEEYQAQQEFIEKELDFIRRNIAGQNTRQAQGRRKRLERLLEEARLSPPRQPRRLHFHIQAANRSGDLVIRTHGLAVGYHDEGRPLFYAPDLILRRGECAAIIGPNGAGKTTFLKTLLEQTPPFSGEVVLGAGLKIGYFAQAHEGLNPDHTLMEAIAEIVPDWLPAQTRDYLARFLFTGDDVFKTVAMLSGGERGRLALARLALQGANLLLLDEPTNHLDLPSQEALQSLLADYGGTILLVSHDRYLIDSLATQVWEVLPEERTLRVFEGSYSQYKAWLAEQAAAEAARRNQEKAARTERQAARNEPSKNQQQRRQAVIDALEAEISGLERRLGEISRLLENPPADPLEVSRLGEEYQQVQHQLEKCLERWTHLHETAV</sequence>
<evidence type="ECO:0000256" key="1">
    <source>
        <dbReference type="ARBA" id="ARBA00022737"/>
    </source>
</evidence>
<dbReference type="EMBL" id="DSXR01000053">
    <property type="protein sequence ID" value="HGS87072.1"/>
    <property type="molecule type" value="Genomic_DNA"/>
</dbReference>
<dbReference type="Gene3D" id="3.40.50.300">
    <property type="entry name" value="P-loop containing nucleotide triphosphate hydrolases"/>
    <property type="match status" value="2"/>
</dbReference>
<dbReference type="PANTHER" id="PTHR42855:SF2">
    <property type="entry name" value="DRUG RESISTANCE ABC TRANSPORTER,ATP-BINDING PROTEIN"/>
    <property type="match status" value="1"/>
</dbReference>
<dbReference type="InterPro" id="IPR051309">
    <property type="entry name" value="ABCF_ATPase"/>
</dbReference>
<dbReference type="InterPro" id="IPR027417">
    <property type="entry name" value="P-loop_NTPase"/>
</dbReference>
<gene>
    <name evidence="7" type="ORF">ENT17_05570</name>
</gene>
<dbReference type="SUPFAM" id="SSF52540">
    <property type="entry name" value="P-loop containing nucleoside triphosphate hydrolases"/>
    <property type="match status" value="2"/>
</dbReference>
<keyword evidence="2" id="KW-0547">Nucleotide-binding</keyword>
<dbReference type="InterPro" id="IPR003439">
    <property type="entry name" value="ABC_transporter-like_ATP-bd"/>
</dbReference>
<keyword evidence="4" id="KW-0175">Coiled coil</keyword>
<feature type="domain" description="ABC transporter" evidence="6">
    <location>
        <begin position="4"/>
        <end position="257"/>
    </location>
</feature>
<dbReference type="InterPro" id="IPR032781">
    <property type="entry name" value="ABC_tran_Xtn"/>
</dbReference>
<feature type="domain" description="ABC transporter" evidence="6">
    <location>
        <begin position="325"/>
        <end position="543"/>
    </location>
</feature>
<dbReference type="FunFam" id="3.40.50.300:FF:000011">
    <property type="entry name" value="Putative ABC transporter ATP-binding component"/>
    <property type="match status" value="1"/>
</dbReference>
<dbReference type="InterPro" id="IPR003593">
    <property type="entry name" value="AAA+_ATPase"/>
</dbReference>
<dbReference type="GO" id="GO:0005524">
    <property type="term" value="F:ATP binding"/>
    <property type="evidence" value="ECO:0007669"/>
    <property type="project" value="UniProtKB-KW"/>
</dbReference>
<proteinExistence type="predicted"/>
<evidence type="ECO:0000313" key="7">
    <source>
        <dbReference type="EMBL" id="HGS87072.1"/>
    </source>
</evidence>
<dbReference type="Pfam" id="PF16326">
    <property type="entry name" value="ABC_tran_CTD"/>
    <property type="match status" value="1"/>
</dbReference>
<evidence type="ECO:0000256" key="4">
    <source>
        <dbReference type="SAM" id="Coils"/>
    </source>
</evidence>
<keyword evidence="3 7" id="KW-0067">ATP-binding</keyword>
<protein>
    <submittedName>
        <fullName evidence="7">ABC transporter ATP-binding protein</fullName>
    </submittedName>
</protein>
<dbReference type="SMART" id="SM00382">
    <property type="entry name" value="AAA"/>
    <property type="match status" value="2"/>
</dbReference>
<dbReference type="InterPro" id="IPR032524">
    <property type="entry name" value="ABC_tran_C"/>
</dbReference>
<name>A0A7C4Q4B6_9CHLR</name>
<keyword evidence="1" id="KW-0677">Repeat</keyword>
<dbReference type="GO" id="GO:0016887">
    <property type="term" value="F:ATP hydrolysis activity"/>
    <property type="evidence" value="ECO:0007669"/>
    <property type="project" value="InterPro"/>
</dbReference>
<reference evidence="7" key="1">
    <citation type="journal article" date="2020" name="mSystems">
        <title>Genome- and Community-Level Interaction Insights into Carbon Utilization and Element Cycling Functions of Hydrothermarchaeota in Hydrothermal Sediment.</title>
        <authorList>
            <person name="Zhou Z."/>
            <person name="Liu Y."/>
            <person name="Xu W."/>
            <person name="Pan J."/>
            <person name="Luo Z.H."/>
            <person name="Li M."/>
        </authorList>
    </citation>
    <scope>NUCLEOTIDE SEQUENCE [LARGE SCALE GENOMIC DNA]</scope>
    <source>
        <strain evidence="7">SpSt-556</strain>
    </source>
</reference>
<evidence type="ECO:0000259" key="6">
    <source>
        <dbReference type="PROSITE" id="PS50893"/>
    </source>
</evidence>
<feature type="region of interest" description="Disordered" evidence="5">
    <location>
        <begin position="544"/>
        <end position="571"/>
    </location>
</feature>
<evidence type="ECO:0000256" key="2">
    <source>
        <dbReference type="ARBA" id="ARBA00022741"/>
    </source>
</evidence>
<dbReference type="AlphaFoldDB" id="A0A7C4Q4B6"/>
<evidence type="ECO:0000256" key="5">
    <source>
        <dbReference type="SAM" id="MobiDB-lite"/>
    </source>
</evidence>
<evidence type="ECO:0000256" key="3">
    <source>
        <dbReference type="ARBA" id="ARBA00022840"/>
    </source>
</evidence>
<organism evidence="7">
    <name type="scientific">Bellilinea caldifistulae</name>
    <dbReference type="NCBI Taxonomy" id="360411"/>
    <lineage>
        <taxon>Bacteria</taxon>
        <taxon>Bacillati</taxon>
        <taxon>Chloroflexota</taxon>
        <taxon>Anaerolineae</taxon>
        <taxon>Anaerolineales</taxon>
        <taxon>Anaerolineaceae</taxon>
        <taxon>Bellilinea</taxon>
    </lineage>
</organism>
<dbReference type="PROSITE" id="PS50893">
    <property type="entry name" value="ABC_TRANSPORTER_2"/>
    <property type="match status" value="2"/>
</dbReference>
<feature type="coiled-coil region" evidence="4">
    <location>
        <begin position="249"/>
        <end position="302"/>
    </location>
</feature>
<dbReference type="GO" id="GO:0003677">
    <property type="term" value="F:DNA binding"/>
    <property type="evidence" value="ECO:0007669"/>
    <property type="project" value="InterPro"/>
</dbReference>
<feature type="compositionally biased region" description="Basic and acidic residues" evidence="5">
    <location>
        <begin position="544"/>
        <end position="562"/>
    </location>
</feature>
<dbReference type="PROSITE" id="PS00211">
    <property type="entry name" value="ABC_TRANSPORTER_1"/>
    <property type="match status" value="1"/>
</dbReference>
<comment type="caution">
    <text evidence="7">The sequence shown here is derived from an EMBL/GenBank/DDBJ whole genome shotgun (WGS) entry which is preliminary data.</text>
</comment>